<evidence type="ECO:0000313" key="5">
    <source>
        <dbReference type="EMBL" id="SER12430.1"/>
    </source>
</evidence>
<dbReference type="InterPro" id="IPR023753">
    <property type="entry name" value="FAD/NAD-binding_dom"/>
</dbReference>
<dbReference type="PANTHER" id="PTHR48105">
    <property type="entry name" value="THIOREDOXIN REDUCTASE 1-RELATED-RELATED"/>
    <property type="match status" value="1"/>
</dbReference>
<evidence type="ECO:0000259" key="4">
    <source>
        <dbReference type="Pfam" id="PF07992"/>
    </source>
</evidence>
<dbReference type="EMBL" id="FOGI01000001">
    <property type="protein sequence ID" value="SER12430.1"/>
    <property type="molecule type" value="Genomic_DNA"/>
</dbReference>
<evidence type="ECO:0000256" key="3">
    <source>
        <dbReference type="ARBA" id="ARBA00048132"/>
    </source>
</evidence>
<dbReference type="PRINTS" id="PR00469">
    <property type="entry name" value="PNDRDTASEII"/>
</dbReference>
<keyword evidence="2" id="KW-0560">Oxidoreductase</keyword>
<dbReference type="STRING" id="155974.SAMN04487818_101658"/>
<dbReference type="InterPro" id="IPR036188">
    <property type="entry name" value="FAD/NAD-bd_sf"/>
</dbReference>
<gene>
    <name evidence="5" type="ORF">SAMN04487818_101658</name>
</gene>
<evidence type="ECO:0000256" key="2">
    <source>
        <dbReference type="ARBA" id="ARBA00023002"/>
    </source>
</evidence>
<protein>
    <submittedName>
        <fullName evidence="5">Thioredoxin reductase</fullName>
    </submittedName>
</protein>
<evidence type="ECO:0000256" key="1">
    <source>
        <dbReference type="ARBA" id="ARBA00022630"/>
    </source>
</evidence>
<reference evidence="6" key="1">
    <citation type="submission" date="2016-10" db="EMBL/GenBank/DDBJ databases">
        <authorList>
            <person name="Varghese N."/>
            <person name="Submissions S."/>
        </authorList>
    </citation>
    <scope>NUCLEOTIDE SEQUENCE [LARGE SCALE GENOMIC DNA]</scope>
    <source>
        <strain evidence="6">DSM 44260</strain>
    </source>
</reference>
<dbReference type="AlphaFoldDB" id="A0A1H9LLY9"/>
<dbReference type="Proteomes" id="UP000199051">
    <property type="component" value="Unassembled WGS sequence"/>
</dbReference>
<evidence type="ECO:0000313" key="6">
    <source>
        <dbReference type="Proteomes" id="UP000199051"/>
    </source>
</evidence>
<dbReference type="Gene3D" id="3.50.50.60">
    <property type="entry name" value="FAD/NAD(P)-binding domain"/>
    <property type="match status" value="2"/>
</dbReference>
<accession>A0A1H9LLY9</accession>
<dbReference type="InterPro" id="IPR050097">
    <property type="entry name" value="Ferredoxin-NADP_redctase_2"/>
</dbReference>
<dbReference type="Pfam" id="PF07992">
    <property type="entry name" value="Pyr_redox_2"/>
    <property type="match status" value="1"/>
</dbReference>
<dbReference type="SUPFAM" id="SSF51905">
    <property type="entry name" value="FAD/NAD(P)-binding domain"/>
    <property type="match status" value="1"/>
</dbReference>
<dbReference type="GO" id="GO:0004791">
    <property type="term" value="F:thioredoxin-disulfide reductase (NADPH) activity"/>
    <property type="evidence" value="ECO:0007669"/>
    <property type="project" value="UniProtKB-EC"/>
</dbReference>
<name>A0A1H9LLY9_9PSEU</name>
<comment type="catalytic activity">
    <reaction evidence="3">
        <text>[thioredoxin]-dithiol + NADP(+) = [thioredoxin]-disulfide + NADPH + H(+)</text>
        <dbReference type="Rhea" id="RHEA:20345"/>
        <dbReference type="Rhea" id="RHEA-COMP:10698"/>
        <dbReference type="Rhea" id="RHEA-COMP:10700"/>
        <dbReference type="ChEBI" id="CHEBI:15378"/>
        <dbReference type="ChEBI" id="CHEBI:29950"/>
        <dbReference type="ChEBI" id="CHEBI:50058"/>
        <dbReference type="ChEBI" id="CHEBI:57783"/>
        <dbReference type="ChEBI" id="CHEBI:58349"/>
        <dbReference type="EC" id="1.8.1.9"/>
    </reaction>
</comment>
<organism evidence="5 6">
    <name type="scientific">Actinokineospora terrae</name>
    <dbReference type="NCBI Taxonomy" id="155974"/>
    <lineage>
        <taxon>Bacteria</taxon>
        <taxon>Bacillati</taxon>
        <taxon>Actinomycetota</taxon>
        <taxon>Actinomycetes</taxon>
        <taxon>Pseudonocardiales</taxon>
        <taxon>Pseudonocardiaceae</taxon>
        <taxon>Actinokineospora</taxon>
    </lineage>
</organism>
<sequence length="315" mass="33124">MAAEVITGMTTHDYDTVVIGAGAAGLNAALLLARARRRVAVVDNGRPRNAPAAHMHGFLSRDGIAPPVFLDVARAEVLGYGATLIDASVSEVTEGFTTTLDTGQTLSARSLVVATGLRDELPDIPGVRERWGRDVVHCPYCHGYEVRDRPLGILGTSPGAVFHAQMLRQWSADVVLFAHTLDMTAEDRAQLHARGIQVIDGPIRSVVVTDDAVRGVELTDGTQIARSTVFVVPRMVPRDSLLRALGCTVGPDGWIVVDRAGQTTVPGVFAAGNVIDPRAQVVTAAGMGSAAGFAINIALVQDDITSALTTPAHAT</sequence>
<keyword evidence="6" id="KW-1185">Reference proteome</keyword>
<proteinExistence type="predicted"/>
<keyword evidence="1" id="KW-0285">Flavoprotein</keyword>
<dbReference type="PRINTS" id="PR00368">
    <property type="entry name" value="FADPNR"/>
</dbReference>
<feature type="domain" description="FAD/NAD(P)-binding" evidence="4">
    <location>
        <begin position="14"/>
        <end position="286"/>
    </location>
</feature>